<comment type="caution">
    <text evidence="2">The sequence shown here is derived from an EMBL/GenBank/DDBJ whole genome shotgun (WGS) entry which is preliminary data.</text>
</comment>
<feature type="non-terminal residue" evidence="2">
    <location>
        <position position="1"/>
    </location>
</feature>
<protein>
    <recommendedName>
        <fullName evidence="1">Glycogen debranching enzyme C-terminal domain-containing protein</fullName>
    </recommendedName>
</protein>
<evidence type="ECO:0000313" key="2">
    <source>
        <dbReference type="EMBL" id="CAF4453574.1"/>
    </source>
</evidence>
<proteinExistence type="predicted"/>
<dbReference type="GO" id="GO:0005980">
    <property type="term" value="P:glycogen catabolic process"/>
    <property type="evidence" value="ECO:0007669"/>
    <property type="project" value="InterPro"/>
</dbReference>
<reference evidence="2" key="1">
    <citation type="submission" date="2021-02" db="EMBL/GenBank/DDBJ databases">
        <authorList>
            <person name="Nowell W R."/>
        </authorList>
    </citation>
    <scope>NUCLEOTIDE SEQUENCE</scope>
</reference>
<dbReference type="PANTHER" id="PTHR10569:SF2">
    <property type="entry name" value="GLYCOGEN DEBRANCHING ENZYME"/>
    <property type="match status" value="1"/>
</dbReference>
<sequence length="140" mass="15830">VPNGYEILSDKISRLYPTDNSPMQSSDLYDQLLFDVIHEVLLRHLQILTFRERGAGPLLDLNLIDQGFSNEIGIDEKTGFVFGGNPWNCGTWMDKMGSSDKAQNKGYLATPRDGSAIELVALCRSILAWLIQMNKEKYYL</sequence>
<dbReference type="InterPro" id="IPR032790">
    <property type="entry name" value="GDE_C"/>
</dbReference>
<dbReference type="InterPro" id="IPR010401">
    <property type="entry name" value="AGL/Gdb1"/>
</dbReference>
<feature type="non-terminal residue" evidence="2">
    <location>
        <position position="140"/>
    </location>
</feature>
<dbReference type="Proteomes" id="UP000663844">
    <property type="component" value="Unassembled WGS sequence"/>
</dbReference>
<dbReference type="PANTHER" id="PTHR10569">
    <property type="entry name" value="GLYCOGEN DEBRANCHING ENZYME"/>
    <property type="match status" value="1"/>
</dbReference>
<dbReference type="GO" id="GO:0004134">
    <property type="term" value="F:4-alpha-glucanotransferase activity"/>
    <property type="evidence" value="ECO:0007669"/>
    <property type="project" value="InterPro"/>
</dbReference>
<dbReference type="AlphaFoldDB" id="A0A820SPE4"/>
<evidence type="ECO:0000259" key="1">
    <source>
        <dbReference type="Pfam" id="PF06202"/>
    </source>
</evidence>
<name>A0A820SPE4_9BILA</name>
<dbReference type="Pfam" id="PF06202">
    <property type="entry name" value="GDE_C"/>
    <property type="match status" value="1"/>
</dbReference>
<dbReference type="EMBL" id="CAJOAZ010033263">
    <property type="protein sequence ID" value="CAF4453574.1"/>
    <property type="molecule type" value="Genomic_DNA"/>
</dbReference>
<evidence type="ECO:0000313" key="3">
    <source>
        <dbReference type="Proteomes" id="UP000663844"/>
    </source>
</evidence>
<gene>
    <name evidence="2" type="ORF">OXD698_LOCUS54546</name>
</gene>
<feature type="domain" description="Glycogen debranching enzyme C-terminal" evidence="1">
    <location>
        <begin position="33"/>
        <end position="136"/>
    </location>
</feature>
<dbReference type="GO" id="GO:0004135">
    <property type="term" value="F:amylo-alpha-1,6-glucosidase activity"/>
    <property type="evidence" value="ECO:0007669"/>
    <property type="project" value="InterPro"/>
</dbReference>
<organism evidence="2 3">
    <name type="scientific">Adineta steineri</name>
    <dbReference type="NCBI Taxonomy" id="433720"/>
    <lineage>
        <taxon>Eukaryota</taxon>
        <taxon>Metazoa</taxon>
        <taxon>Spiralia</taxon>
        <taxon>Gnathifera</taxon>
        <taxon>Rotifera</taxon>
        <taxon>Eurotatoria</taxon>
        <taxon>Bdelloidea</taxon>
        <taxon>Adinetida</taxon>
        <taxon>Adinetidae</taxon>
        <taxon>Adineta</taxon>
    </lineage>
</organism>
<accession>A0A820SPE4</accession>